<dbReference type="RefSeq" id="WP_022530327.1">
    <property type="nucleotide sequence ID" value="NZ_KI271599.1"/>
</dbReference>
<feature type="transmembrane region" description="Helical" evidence="6">
    <location>
        <begin position="103"/>
        <end position="130"/>
    </location>
</feature>
<dbReference type="AlphaFoldDB" id="U4TR27"/>
<proteinExistence type="inferred from homology"/>
<dbReference type="InterPro" id="IPR003838">
    <property type="entry name" value="ABC3_permease_C"/>
</dbReference>
<organism evidence="8 9">
    <name type="scientific">Schleiferilactobacillus shenzhenensis LY-73</name>
    <dbReference type="NCBI Taxonomy" id="1231336"/>
    <lineage>
        <taxon>Bacteria</taxon>
        <taxon>Bacillati</taxon>
        <taxon>Bacillota</taxon>
        <taxon>Bacilli</taxon>
        <taxon>Lactobacillales</taxon>
        <taxon>Lactobacillaceae</taxon>
        <taxon>Schleiferilactobacillus</taxon>
    </lineage>
</organism>
<feature type="transmembrane region" description="Helical" evidence="6">
    <location>
        <begin position="284"/>
        <end position="305"/>
    </location>
</feature>
<reference evidence="9" key="1">
    <citation type="journal article" date="2013" name="Genome Announc.">
        <title>Whole-Genome Sequencing of Lactobacillus shenzhenensis Strain LY-73T.</title>
        <authorList>
            <person name="Lin Z."/>
            <person name="Liu Z."/>
            <person name="Yang R."/>
            <person name="Zou Y."/>
            <person name="Wan D."/>
            <person name="Chen J."/>
            <person name="Guo M."/>
            <person name="Zhao J."/>
            <person name="Fang C."/>
            <person name="Yang R."/>
            <person name="Liu F."/>
        </authorList>
    </citation>
    <scope>NUCLEOTIDE SEQUENCE [LARGE SCALE GENOMIC DNA]</scope>
    <source>
        <strain evidence="9">LY-73</strain>
    </source>
</reference>
<sequence>MLWKLALGGMKSRLKDYIVLFSGLTISAAIFYMFQSLASNPEFLKANSTLSMIVYIFYFGSVLLAIITLVYILYANSFLLTMRQRTYAMFMMLGAKSGKIAQLIFIETVAVGLLATIVGTAIGVGLTSVISKVLVAQMDITITHFSPWSTAAAIVTAIFFLALFAITAIYNAGKLVRTPVLQLLNQDKTPTRLKRNTFMWGIEVVAGLILLAIGYWSMAHLNTLQLLGIGIALVTIVLGSYFVFDAFFLMIIQLLRRNTNFRLHGLHSFTLGQLSFRIRDFTRLLSMVSIVFALALGAITVGLGFHDTIQTMTNQVSPYDLILHDPTSTQKEKARQIEPTSTTTYQYKVDSKAVYFSAGEFDKAPYRENEQRQNKDGSYSAKLTKLTGATMLQSPDSYSGTLSSLVTSSASGAPIKVLSAAAFAQQAGQTHTVTLYTVKDFMASKDKIKPLATADDAQQTAAAKGKTNDSLGLNQKYVVYTLYNSMMSGFEFMGLFLGIAFLAMLASCLMFKILSSAASDALRYQMLAKIGTRRGWLKKSIRQEIGTLFLLPGVLGIIHVLFGLQMFKVTNLLPAPYKNIWLPFLIFLVLYVLYYFITVQLYSGIVLQDAQGEEFQRGE</sequence>
<protein>
    <recommendedName>
        <fullName evidence="7">ABC3 transporter permease C-terminal domain-containing protein</fullName>
    </recommendedName>
</protein>
<feature type="transmembrane region" description="Helical" evidence="6">
    <location>
        <begin position="150"/>
        <end position="170"/>
    </location>
</feature>
<feature type="transmembrane region" description="Helical" evidence="6">
    <location>
        <begin position="17"/>
        <end position="35"/>
    </location>
</feature>
<keyword evidence="2 6" id="KW-1003">Cell membrane</keyword>
<feature type="transmembrane region" description="Helical" evidence="6">
    <location>
        <begin position="224"/>
        <end position="252"/>
    </location>
</feature>
<feature type="transmembrane region" description="Helical" evidence="6">
    <location>
        <begin position="55"/>
        <end position="82"/>
    </location>
</feature>
<dbReference type="GO" id="GO:0055085">
    <property type="term" value="P:transmembrane transport"/>
    <property type="evidence" value="ECO:0007669"/>
    <property type="project" value="UniProtKB-UniRule"/>
</dbReference>
<feature type="domain" description="ABC3 transporter permease C-terminal" evidence="7">
    <location>
        <begin position="59"/>
        <end position="174"/>
    </location>
</feature>
<evidence type="ECO:0000256" key="4">
    <source>
        <dbReference type="ARBA" id="ARBA00022989"/>
    </source>
</evidence>
<keyword evidence="6" id="KW-0813">Transport</keyword>
<evidence type="ECO:0000313" key="9">
    <source>
        <dbReference type="Proteomes" id="UP000030647"/>
    </source>
</evidence>
<feature type="transmembrane region" description="Helical" evidence="6">
    <location>
        <begin position="198"/>
        <end position="218"/>
    </location>
</feature>
<dbReference type="STRING" id="1231336.L248_0995"/>
<name>U4TR27_9LACO</name>
<comment type="subcellular location">
    <subcellularLocation>
        <location evidence="1 6">Cell membrane</location>
        <topology evidence="1 6">Multi-pass membrane protein</topology>
    </subcellularLocation>
</comment>
<keyword evidence="4 6" id="KW-1133">Transmembrane helix</keyword>
<dbReference type="PIRSF" id="PIRSF018968">
    <property type="entry name" value="ABC_permease_BceB"/>
    <property type="match status" value="1"/>
</dbReference>
<dbReference type="eggNOG" id="COG0577">
    <property type="taxonomic scope" value="Bacteria"/>
</dbReference>
<accession>U4TR27</accession>
<keyword evidence="9" id="KW-1185">Reference proteome</keyword>
<evidence type="ECO:0000259" key="7">
    <source>
        <dbReference type="Pfam" id="PF02687"/>
    </source>
</evidence>
<keyword evidence="5 6" id="KW-0472">Membrane</keyword>
<dbReference type="PANTHER" id="PTHR46795:SF3">
    <property type="entry name" value="ABC TRANSPORTER PERMEASE"/>
    <property type="match status" value="1"/>
</dbReference>
<dbReference type="PANTHER" id="PTHR46795">
    <property type="entry name" value="ABC TRANSPORTER PERMEASE-RELATED-RELATED"/>
    <property type="match status" value="1"/>
</dbReference>
<evidence type="ECO:0000313" key="8">
    <source>
        <dbReference type="EMBL" id="ERL64333.1"/>
    </source>
</evidence>
<evidence type="ECO:0000256" key="5">
    <source>
        <dbReference type="ARBA" id="ARBA00023136"/>
    </source>
</evidence>
<evidence type="ECO:0000256" key="3">
    <source>
        <dbReference type="ARBA" id="ARBA00022692"/>
    </source>
</evidence>
<dbReference type="GO" id="GO:0005886">
    <property type="term" value="C:plasma membrane"/>
    <property type="evidence" value="ECO:0007669"/>
    <property type="project" value="UniProtKB-SubCell"/>
</dbReference>
<feature type="transmembrane region" description="Helical" evidence="6">
    <location>
        <begin position="492"/>
        <end position="514"/>
    </location>
</feature>
<dbReference type="Proteomes" id="UP000030647">
    <property type="component" value="Unassembled WGS sequence"/>
</dbReference>
<dbReference type="Pfam" id="PF02687">
    <property type="entry name" value="FtsX"/>
    <property type="match status" value="1"/>
</dbReference>
<dbReference type="InterPro" id="IPR052536">
    <property type="entry name" value="ABC-4_Integral_Memb_Prot"/>
</dbReference>
<evidence type="ECO:0000256" key="1">
    <source>
        <dbReference type="ARBA" id="ARBA00004651"/>
    </source>
</evidence>
<dbReference type="InterPro" id="IPR027022">
    <property type="entry name" value="ABC_permease_BceB-typ"/>
</dbReference>
<dbReference type="OrthoDB" id="1705903at2"/>
<dbReference type="EMBL" id="KI271599">
    <property type="protein sequence ID" value="ERL64333.1"/>
    <property type="molecule type" value="Genomic_DNA"/>
</dbReference>
<comment type="similarity">
    <text evidence="6">Belongs to the ABC-4 integral membrane protein family.</text>
</comment>
<evidence type="ECO:0000256" key="6">
    <source>
        <dbReference type="PIRNR" id="PIRNR018968"/>
    </source>
</evidence>
<feature type="transmembrane region" description="Helical" evidence="6">
    <location>
        <begin position="548"/>
        <end position="567"/>
    </location>
</feature>
<dbReference type="HOGENOM" id="CLU_022800_4_1_9"/>
<evidence type="ECO:0000256" key="2">
    <source>
        <dbReference type="ARBA" id="ARBA00022475"/>
    </source>
</evidence>
<gene>
    <name evidence="8" type="ORF">L248_0995</name>
</gene>
<keyword evidence="3 6" id="KW-0812">Transmembrane</keyword>
<feature type="transmembrane region" description="Helical" evidence="6">
    <location>
        <begin position="579"/>
        <end position="597"/>
    </location>
</feature>